<feature type="transmembrane region" description="Helical" evidence="1">
    <location>
        <begin position="72"/>
        <end position="105"/>
    </location>
</feature>
<dbReference type="EMBL" id="JAAITT010000025">
    <property type="protein sequence ID" value="NSJ50374.1"/>
    <property type="molecule type" value="Genomic_DNA"/>
</dbReference>
<evidence type="ECO:0000259" key="2">
    <source>
        <dbReference type="Pfam" id="PF07331"/>
    </source>
</evidence>
<evidence type="ECO:0000313" key="5">
    <source>
        <dbReference type="Proteomes" id="UP000669239"/>
    </source>
</evidence>
<dbReference type="RefSeq" id="WP_173906144.1">
    <property type="nucleotide sequence ID" value="NZ_BAABZL010000001.1"/>
</dbReference>
<dbReference type="Pfam" id="PF07331">
    <property type="entry name" value="TctB"/>
    <property type="match status" value="1"/>
</dbReference>
<evidence type="ECO:0000313" key="6">
    <source>
        <dbReference type="Proteomes" id="UP001299608"/>
    </source>
</evidence>
<dbReference type="Proteomes" id="UP000669239">
    <property type="component" value="Unassembled WGS sequence"/>
</dbReference>
<reference evidence="4" key="2">
    <citation type="submission" date="2020-02" db="EMBL/GenBank/DDBJ databases">
        <authorList>
            <person name="Littmann E."/>
            <person name="Sorbara M."/>
        </authorList>
    </citation>
    <scope>NUCLEOTIDE SEQUENCE</scope>
    <source>
        <strain evidence="4">MSK.1.17</strain>
    </source>
</reference>
<dbReference type="Proteomes" id="UP001299608">
    <property type="component" value="Unassembled WGS sequence"/>
</dbReference>
<sequence length="146" mass="15622">MKKEKIFLKTSFLSGILASCFGFCMAGMTGLSRGMYPMAVFVMIILIGLLLMGIAVRGAPDEKSPRISWKEIVMVLFLFINPLMAGILGFYFAAFLVIAGISWLITPVKTGKALAGVLGYSLLVTAGAFAVFTLGLKIVTPSGILF</sequence>
<keyword evidence="5" id="KW-1185">Reference proteome</keyword>
<dbReference type="EMBL" id="JAKNGE010000010">
    <property type="protein sequence ID" value="MCG4745685.1"/>
    <property type="molecule type" value="Genomic_DNA"/>
</dbReference>
<keyword evidence="1" id="KW-0472">Membrane</keyword>
<feature type="transmembrane region" description="Helical" evidence="1">
    <location>
        <begin position="38"/>
        <end position="60"/>
    </location>
</feature>
<feature type="transmembrane region" description="Helical" evidence="1">
    <location>
        <begin position="117"/>
        <end position="139"/>
    </location>
</feature>
<dbReference type="PROSITE" id="PS51257">
    <property type="entry name" value="PROKAR_LIPOPROTEIN"/>
    <property type="match status" value="1"/>
</dbReference>
<evidence type="ECO:0000313" key="3">
    <source>
        <dbReference type="EMBL" id="MCG4745685.1"/>
    </source>
</evidence>
<proteinExistence type="predicted"/>
<evidence type="ECO:0000256" key="1">
    <source>
        <dbReference type="SAM" id="Phobius"/>
    </source>
</evidence>
<keyword evidence="1" id="KW-0812">Transmembrane</keyword>
<feature type="domain" description="DUF1468" evidence="2">
    <location>
        <begin position="21"/>
        <end position="141"/>
    </location>
</feature>
<dbReference type="GeneID" id="97204970"/>
<accession>A0AAW5BN65</accession>
<evidence type="ECO:0000313" key="4">
    <source>
        <dbReference type="EMBL" id="NSJ50374.1"/>
    </source>
</evidence>
<feature type="transmembrane region" description="Helical" evidence="1">
    <location>
        <begin position="12"/>
        <end position="32"/>
    </location>
</feature>
<dbReference type="AlphaFoldDB" id="A0AAW5BN65"/>
<protein>
    <submittedName>
        <fullName evidence="3">Tripartite tricarboxylate transporter TctB family protein</fullName>
    </submittedName>
</protein>
<gene>
    <name evidence="4" type="ORF">G5B36_16940</name>
    <name evidence="3" type="ORF">L0N08_09715</name>
</gene>
<comment type="caution">
    <text evidence="3">The sequence shown here is derived from an EMBL/GenBank/DDBJ whole genome shotgun (WGS) entry which is preliminary data.</text>
</comment>
<name>A0AAW5BN65_9FIRM</name>
<keyword evidence="1" id="KW-1133">Transmembrane helix</keyword>
<organism evidence="3 6">
    <name type="scientific">Enterocloster aldenensis</name>
    <dbReference type="NCBI Taxonomy" id="358742"/>
    <lineage>
        <taxon>Bacteria</taxon>
        <taxon>Bacillati</taxon>
        <taxon>Bacillota</taxon>
        <taxon>Clostridia</taxon>
        <taxon>Lachnospirales</taxon>
        <taxon>Lachnospiraceae</taxon>
        <taxon>Enterocloster</taxon>
    </lineage>
</organism>
<reference evidence="3" key="3">
    <citation type="submission" date="2022-01" db="EMBL/GenBank/DDBJ databases">
        <title>Collection of gut derived symbiotic bacterial strains cultured from healthy donors.</title>
        <authorList>
            <person name="Lin H."/>
            <person name="Kohout C."/>
            <person name="Waligurski E."/>
            <person name="Pamer E.G."/>
        </authorList>
    </citation>
    <scope>NUCLEOTIDE SEQUENCE</scope>
    <source>
        <strain evidence="3">DFI.6.55</strain>
    </source>
</reference>
<dbReference type="InterPro" id="IPR009936">
    <property type="entry name" value="DUF1468"/>
</dbReference>
<reference evidence="4 5" key="1">
    <citation type="journal article" date="2020" name="Cell Host Microbe">
        <title>Functional and Genomic Variation between Human-Derived Isolates of Lachnospiraceae Reveals Inter- and Intra-Species Diversity.</title>
        <authorList>
            <person name="Sorbara M.T."/>
            <person name="Littmann E.R."/>
            <person name="Fontana E."/>
            <person name="Moody T.U."/>
            <person name="Kohout C.E."/>
            <person name="Gjonbalaj M."/>
            <person name="Eaton V."/>
            <person name="Seok R."/>
            <person name="Leiner I.M."/>
            <person name="Pamer E.G."/>
        </authorList>
    </citation>
    <scope>NUCLEOTIDE SEQUENCE [LARGE SCALE GENOMIC DNA]</scope>
    <source>
        <strain evidence="4 5">MSK.1.17</strain>
    </source>
</reference>